<gene>
    <name evidence="2" type="ORF">SAMN05444170_3052</name>
</gene>
<proteinExistence type="predicted"/>
<reference evidence="3" key="1">
    <citation type="submission" date="2016-11" db="EMBL/GenBank/DDBJ databases">
        <authorList>
            <person name="Varghese N."/>
            <person name="Submissions S."/>
        </authorList>
    </citation>
    <scope>NUCLEOTIDE SEQUENCE [LARGE SCALE GENOMIC DNA]</scope>
    <source>
        <strain evidence="3">GAS401</strain>
    </source>
</reference>
<dbReference type="PANTHER" id="PTHR31527">
    <property type="entry name" value="RE64534P"/>
    <property type="match status" value="1"/>
</dbReference>
<dbReference type="PANTHER" id="PTHR31527:SF0">
    <property type="entry name" value="RE64534P"/>
    <property type="match status" value="1"/>
</dbReference>
<keyword evidence="3" id="KW-1185">Reference proteome</keyword>
<protein>
    <recommendedName>
        <fullName evidence="1">DUF1989 domain-containing protein</fullName>
    </recommendedName>
</protein>
<accession>A0A1M7TYT2</accession>
<feature type="domain" description="DUF1989" evidence="1">
    <location>
        <begin position="50"/>
        <end position="213"/>
    </location>
</feature>
<dbReference type="EMBL" id="LT670849">
    <property type="protein sequence ID" value="SHN75810.1"/>
    <property type="molecule type" value="Genomic_DNA"/>
</dbReference>
<dbReference type="AlphaFoldDB" id="A0A1M7TYT2"/>
<evidence type="ECO:0000313" key="2">
    <source>
        <dbReference type="EMBL" id="SHN75810.1"/>
    </source>
</evidence>
<dbReference type="InterPro" id="IPR018959">
    <property type="entry name" value="DUF1989"/>
</dbReference>
<organism evidence="2 3">
    <name type="scientific">Bradyrhizobium erythrophlei</name>
    <dbReference type="NCBI Taxonomy" id="1437360"/>
    <lineage>
        <taxon>Bacteria</taxon>
        <taxon>Pseudomonadati</taxon>
        <taxon>Pseudomonadota</taxon>
        <taxon>Alphaproteobacteria</taxon>
        <taxon>Hyphomicrobiales</taxon>
        <taxon>Nitrobacteraceae</taxon>
        <taxon>Bradyrhizobium</taxon>
    </lineage>
</organism>
<dbReference type="RefSeq" id="WP_072818786.1">
    <property type="nucleotide sequence ID" value="NZ_LT670849.1"/>
</dbReference>
<dbReference type="OrthoDB" id="9772660at2"/>
<dbReference type="Proteomes" id="UP000184096">
    <property type="component" value="Chromosome I"/>
</dbReference>
<dbReference type="NCBIfam" id="TIGR03425">
    <property type="entry name" value="urea_degr_2"/>
    <property type="match status" value="1"/>
</dbReference>
<name>A0A1M7TYT2_9BRAD</name>
<dbReference type="Pfam" id="PF09347">
    <property type="entry name" value="DUF1989"/>
    <property type="match status" value="1"/>
</dbReference>
<evidence type="ECO:0000313" key="3">
    <source>
        <dbReference type="Proteomes" id="UP000184096"/>
    </source>
</evidence>
<evidence type="ECO:0000259" key="1">
    <source>
        <dbReference type="Pfam" id="PF09347"/>
    </source>
</evidence>
<sequence length="268" mass="29089">MAQTQAQIAENRRRYEELRAAGQELTPKRLPEPTALDGAPIPANAVIHRETVPHGWYTTLLLRRGEALRIVDDTGQASVSVLAWREEDTSERINCADTIKVQWSAAISKGRVIFSDMGRAVFSLIEDSCGAHDLLVGGSTPASVVAATGASGRNTQENFLAAVSKIGLGVRDISPCITFFAPVGLDDAGRFLWHEGRKRAGDFVDLRAEMNLIVVASNCTHPLNPQPLAGGSATLIKHRVPLATREDLCRTASPEAMRAFDFTDRLYA</sequence>
<dbReference type="InterPro" id="IPR017792">
    <property type="entry name" value="UAAP1"/>
</dbReference>